<accession>A0AAE0YQU2</accession>
<name>A0AAE0YQU2_9GAST</name>
<dbReference type="EMBL" id="JAWDGP010005718">
    <property type="protein sequence ID" value="KAK3753163.1"/>
    <property type="molecule type" value="Genomic_DNA"/>
</dbReference>
<organism evidence="1 2">
    <name type="scientific">Elysia crispata</name>
    <name type="common">lettuce slug</name>
    <dbReference type="NCBI Taxonomy" id="231223"/>
    <lineage>
        <taxon>Eukaryota</taxon>
        <taxon>Metazoa</taxon>
        <taxon>Spiralia</taxon>
        <taxon>Lophotrochozoa</taxon>
        <taxon>Mollusca</taxon>
        <taxon>Gastropoda</taxon>
        <taxon>Heterobranchia</taxon>
        <taxon>Euthyneura</taxon>
        <taxon>Panpulmonata</taxon>
        <taxon>Sacoglossa</taxon>
        <taxon>Placobranchoidea</taxon>
        <taxon>Plakobranchidae</taxon>
        <taxon>Elysia</taxon>
    </lineage>
</organism>
<evidence type="ECO:0000313" key="1">
    <source>
        <dbReference type="EMBL" id="KAK3753163.1"/>
    </source>
</evidence>
<keyword evidence="2" id="KW-1185">Reference proteome</keyword>
<reference evidence="1" key="1">
    <citation type="journal article" date="2023" name="G3 (Bethesda)">
        <title>A reference genome for the long-term kleptoplast-retaining sea slug Elysia crispata morphotype clarki.</title>
        <authorList>
            <person name="Eastman K.E."/>
            <person name="Pendleton A.L."/>
            <person name="Shaikh M.A."/>
            <person name="Suttiyut T."/>
            <person name="Ogas R."/>
            <person name="Tomko P."/>
            <person name="Gavelis G."/>
            <person name="Widhalm J.R."/>
            <person name="Wisecaver J.H."/>
        </authorList>
    </citation>
    <scope>NUCLEOTIDE SEQUENCE</scope>
    <source>
        <strain evidence="1">ECLA1</strain>
    </source>
</reference>
<dbReference type="AlphaFoldDB" id="A0AAE0YQU2"/>
<gene>
    <name evidence="1" type="ORF">RRG08_024439</name>
</gene>
<evidence type="ECO:0000313" key="2">
    <source>
        <dbReference type="Proteomes" id="UP001283361"/>
    </source>
</evidence>
<sequence length="84" mass="9432">MTTEDYRLASFGTYRVTLTEQSSGRAGAVWRAMTETGVAKLRMIMAGRPGDRMLHGEDFCLVDKNRTAALKFYVFNFNSVKSTV</sequence>
<dbReference type="Proteomes" id="UP001283361">
    <property type="component" value="Unassembled WGS sequence"/>
</dbReference>
<proteinExistence type="predicted"/>
<protein>
    <submittedName>
        <fullName evidence="1">Uncharacterized protein</fullName>
    </submittedName>
</protein>
<comment type="caution">
    <text evidence="1">The sequence shown here is derived from an EMBL/GenBank/DDBJ whole genome shotgun (WGS) entry which is preliminary data.</text>
</comment>